<dbReference type="EMBL" id="QRMZ01000027">
    <property type="protein sequence ID" value="RHK04551.1"/>
    <property type="molecule type" value="Genomic_DNA"/>
</dbReference>
<evidence type="ECO:0000313" key="1">
    <source>
        <dbReference type="EMBL" id="RHK04551.1"/>
    </source>
</evidence>
<organism evidence="1 2">
    <name type="scientific">Enterococcus casseliflavus</name>
    <name type="common">Enterococcus flavescens</name>
    <dbReference type="NCBI Taxonomy" id="37734"/>
    <lineage>
        <taxon>Bacteria</taxon>
        <taxon>Bacillati</taxon>
        <taxon>Bacillota</taxon>
        <taxon>Bacilli</taxon>
        <taxon>Lactobacillales</taxon>
        <taxon>Enterococcaceae</taxon>
        <taxon>Enterococcus</taxon>
    </lineage>
</organism>
<dbReference type="Proteomes" id="UP000286288">
    <property type="component" value="Unassembled WGS sequence"/>
</dbReference>
<dbReference type="AlphaFoldDB" id="A0A415ENR5"/>
<comment type="caution">
    <text evidence="1">The sequence shown here is derived from an EMBL/GenBank/DDBJ whole genome shotgun (WGS) entry which is preliminary data.</text>
</comment>
<accession>A0A415ENR5</accession>
<proteinExistence type="predicted"/>
<protein>
    <submittedName>
        <fullName evidence="1">Uncharacterized protein</fullName>
    </submittedName>
</protein>
<name>A0A415ENR5_ENTCA</name>
<gene>
    <name evidence="1" type="ORF">DW084_15915</name>
</gene>
<sequence length="75" mass="8941">MFSSSNFFDILIIRNRFHRKYSTFFRFIARFPENKTFTNLLCCFFCLSLTIERRSDCVIFSIRKDGENHVPTAAC</sequence>
<evidence type="ECO:0000313" key="2">
    <source>
        <dbReference type="Proteomes" id="UP000286288"/>
    </source>
</evidence>
<reference evidence="1 2" key="1">
    <citation type="submission" date="2018-08" db="EMBL/GenBank/DDBJ databases">
        <title>A genome reference for cultivated species of the human gut microbiota.</title>
        <authorList>
            <person name="Zou Y."/>
            <person name="Xue W."/>
            <person name="Luo G."/>
        </authorList>
    </citation>
    <scope>NUCLEOTIDE SEQUENCE [LARGE SCALE GENOMIC DNA]</scope>
    <source>
        <strain evidence="1 2">AF48-16</strain>
    </source>
</reference>